<protein>
    <submittedName>
        <fullName evidence="10">RagB/SusD family nutrient uptake outer membrane protein</fullName>
    </submittedName>
</protein>
<feature type="chain" id="PRO_5042467282" evidence="7">
    <location>
        <begin position="22"/>
        <end position="464"/>
    </location>
</feature>
<evidence type="ECO:0000256" key="2">
    <source>
        <dbReference type="ARBA" id="ARBA00006275"/>
    </source>
</evidence>
<dbReference type="EMBL" id="CP119313">
    <property type="protein sequence ID" value="WEK17918.1"/>
    <property type="molecule type" value="Genomic_DNA"/>
</dbReference>
<reference evidence="10" key="1">
    <citation type="submission" date="2023-03" db="EMBL/GenBank/DDBJ databases">
        <title>Andean soil-derived lignocellulolytic bacterial consortium as a source of novel taxa and putative plastic-active enzymes.</title>
        <authorList>
            <person name="Diaz-Garcia L."/>
            <person name="Chuvochina M."/>
            <person name="Feuerriegel G."/>
            <person name="Bunk B."/>
            <person name="Sproer C."/>
            <person name="Streit W.R."/>
            <person name="Rodriguez L.M."/>
            <person name="Overmann J."/>
            <person name="Jimenez D.J."/>
        </authorList>
    </citation>
    <scope>NUCLEOTIDE SEQUENCE</scope>
    <source>
        <strain evidence="10">MAG 3858</strain>
    </source>
</reference>
<evidence type="ECO:0000259" key="9">
    <source>
        <dbReference type="Pfam" id="PF14322"/>
    </source>
</evidence>
<evidence type="ECO:0000313" key="11">
    <source>
        <dbReference type="Proteomes" id="UP001214530"/>
    </source>
</evidence>
<dbReference type="Pfam" id="PF14322">
    <property type="entry name" value="SusD-like_3"/>
    <property type="match status" value="1"/>
</dbReference>
<accession>A0AAJ5W3N2</accession>
<dbReference type="SUPFAM" id="SSF48452">
    <property type="entry name" value="TPR-like"/>
    <property type="match status" value="1"/>
</dbReference>
<evidence type="ECO:0000313" key="10">
    <source>
        <dbReference type="EMBL" id="WEK17918.1"/>
    </source>
</evidence>
<comment type="similarity">
    <text evidence="2">Belongs to the SusD family.</text>
</comment>
<feature type="domain" description="SusD-like N-terminal" evidence="9">
    <location>
        <begin position="28"/>
        <end position="228"/>
    </location>
</feature>
<dbReference type="AlphaFoldDB" id="A0AAJ5W3N2"/>
<keyword evidence="4" id="KW-0472">Membrane</keyword>
<dbReference type="InterPro" id="IPR019734">
    <property type="entry name" value="TPR_rpt"/>
</dbReference>
<dbReference type="PROSITE" id="PS50005">
    <property type="entry name" value="TPR"/>
    <property type="match status" value="1"/>
</dbReference>
<evidence type="ECO:0000259" key="8">
    <source>
        <dbReference type="Pfam" id="PF07980"/>
    </source>
</evidence>
<dbReference type="InterPro" id="IPR012944">
    <property type="entry name" value="SusD_RagB_dom"/>
</dbReference>
<feature type="signal peptide" evidence="7">
    <location>
        <begin position="1"/>
        <end position="21"/>
    </location>
</feature>
<feature type="domain" description="RagB/SusD" evidence="8">
    <location>
        <begin position="307"/>
        <end position="461"/>
    </location>
</feature>
<evidence type="ECO:0000256" key="3">
    <source>
        <dbReference type="ARBA" id="ARBA00022729"/>
    </source>
</evidence>
<keyword evidence="5" id="KW-0998">Cell outer membrane</keyword>
<dbReference type="GO" id="GO:0009279">
    <property type="term" value="C:cell outer membrane"/>
    <property type="evidence" value="ECO:0007669"/>
    <property type="project" value="UniProtKB-SubCell"/>
</dbReference>
<evidence type="ECO:0000256" key="5">
    <source>
        <dbReference type="ARBA" id="ARBA00023237"/>
    </source>
</evidence>
<dbReference type="InterPro" id="IPR011990">
    <property type="entry name" value="TPR-like_helical_dom_sf"/>
</dbReference>
<evidence type="ECO:0000256" key="1">
    <source>
        <dbReference type="ARBA" id="ARBA00004442"/>
    </source>
</evidence>
<dbReference type="SMART" id="SM00028">
    <property type="entry name" value="TPR"/>
    <property type="match status" value="3"/>
</dbReference>
<sequence>MKNNIPYFLLIAFFMATVAFCSCNKGKDWLDIKSNKGSVIPESTNDFQALLDDAYKLNYTYSTAGLAGADNSSIPDASFSPVPEAERNLYTWNRTIWVAGNSTDWNNFFAIIENANIVLDGLKKINDNEPNYNSVKGQALFHRAFAYYNLAQLFCKQYDNSSAVSDLGLPIRLSSDVNEIVQRSTLKALYEQMISDASAATNLLPPTQTYLQRPINAAAFALAAKLYLHTGDYTKAANYAGDAIAIHPELLDYNNSSVINMGTTYRFPVYGKNNPEILFFASSNKYRSVNVSSTSPGIVVPELYQSYNSNDLRKTIFYVLSGTNAKYRGTYSGNAYNFCGLATNELYLIRAECFARLNNKDAALSDLNRLLVNRYKTGTFTAVTAADATAALALVLTERRKELPFVANIRWEDLRRLNKEIAFQKTLIRTVNGTNYTLLPNDKLYVLPIPDNEIQLTGLIQNER</sequence>
<gene>
    <name evidence="10" type="ORF">P0Y49_14035</name>
</gene>
<keyword evidence="3 7" id="KW-0732">Signal</keyword>
<name>A0AAJ5W3N2_9SPHI</name>
<dbReference type="InterPro" id="IPR033985">
    <property type="entry name" value="SusD-like_N"/>
</dbReference>
<dbReference type="Proteomes" id="UP001214530">
    <property type="component" value="Chromosome"/>
</dbReference>
<organism evidence="10 11">
    <name type="scientific">Candidatus Pedobacter colombiensis</name>
    <dbReference type="NCBI Taxonomy" id="3121371"/>
    <lineage>
        <taxon>Bacteria</taxon>
        <taxon>Pseudomonadati</taxon>
        <taxon>Bacteroidota</taxon>
        <taxon>Sphingobacteriia</taxon>
        <taxon>Sphingobacteriales</taxon>
        <taxon>Sphingobacteriaceae</taxon>
        <taxon>Pedobacter</taxon>
    </lineage>
</organism>
<dbReference type="Gene3D" id="1.25.40.390">
    <property type="match status" value="1"/>
</dbReference>
<dbReference type="Pfam" id="PF07980">
    <property type="entry name" value="SusD_RagB"/>
    <property type="match status" value="1"/>
</dbReference>
<dbReference type="PROSITE" id="PS51257">
    <property type="entry name" value="PROKAR_LIPOPROTEIN"/>
    <property type="match status" value="1"/>
</dbReference>
<keyword evidence="6" id="KW-0802">TPR repeat</keyword>
<evidence type="ECO:0000256" key="6">
    <source>
        <dbReference type="PROSITE-ProRule" id="PRU00339"/>
    </source>
</evidence>
<feature type="repeat" description="TPR" evidence="6">
    <location>
        <begin position="217"/>
        <end position="250"/>
    </location>
</feature>
<evidence type="ECO:0000256" key="4">
    <source>
        <dbReference type="ARBA" id="ARBA00023136"/>
    </source>
</evidence>
<comment type="subcellular location">
    <subcellularLocation>
        <location evidence="1">Cell outer membrane</location>
    </subcellularLocation>
</comment>
<evidence type="ECO:0000256" key="7">
    <source>
        <dbReference type="SAM" id="SignalP"/>
    </source>
</evidence>
<proteinExistence type="inferred from homology"/>